<evidence type="ECO:0000313" key="2">
    <source>
        <dbReference type="Proteomes" id="UP001064048"/>
    </source>
</evidence>
<evidence type="ECO:0000313" key="1">
    <source>
        <dbReference type="EMBL" id="KAI8437648.1"/>
    </source>
</evidence>
<reference evidence="1 2" key="1">
    <citation type="journal article" date="2022" name="Genome Biol. Evol.">
        <title>The Spruce Budworm Genome: Reconstructing the Evolutionary History of Antifreeze Proteins.</title>
        <authorList>
            <person name="Beliveau C."/>
            <person name="Gagne P."/>
            <person name="Picq S."/>
            <person name="Vernygora O."/>
            <person name="Keeling C.I."/>
            <person name="Pinkney K."/>
            <person name="Doucet D."/>
            <person name="Wen F."/>
            <person name="Johnston J.S."/>
            <person name="Maaroufi H."/>
            <person name="Boyle B."/>
            <person name="Laroche J."/>
            <person name="Dewar K."/>
            <person name="Juretic N."/>
            <person name="Blackburn G."/>
            <person name="Nisole A."/>
            <person name="Brunet B."/>
            <person name="Brandao M."/>
            <person name="Lumley L."/>
            <person name="Duan J."/>
            <person name="Quan G."/>
            <person name="Lucarotti C.J."/>
            <person name="Roe A.D."/>
            <person name="Sperling F.A.H."/>
            <person name="Levesque R.C."/>
            <person name="Cusson M."/>
        </authorList>
    </citation>
    <scope>NUCLEOTIDE SEQUENCE [LARGE SCALE GENOMIC DNA]</scope>
    <source>
        <strain evidence="1">Glfc:IPQL:Cfum</strain>
    </source>
</reference>
<accession>A0ACC0KMV8</accession>
<protein>
    <submittedName>
        <fullName evidence="1">Uncharacterized protein</fullName>
    </submittedName>
</protein>
<dbReference type="Proteomes" id="UP001064048">
    <property type="component" value="Chromosome 20"/>
</dbReference>
<comment type="caution">
    <text evidence="1">The sequence shown here is derived from an EMBL/GenBank/DDBJ whole genome shotgun (WGS) entry which is preliminary data.</text>
</comment>
<organism evidence="1 2">
    <name type="scientific">Choristoneura fumiferana</name>
    <name type="common">Spruce budworm moth</name>
    <name type="synonym">Archips fumiferana</name>
    <dbReference type="NCBI Taxonomy" id="7141"/>
    <lineage>
        <taxon>Eukaryota</taxon>
        <taxon>Metazoa</taxon>
        <taxon>Ecdysozoa</taxon>
        <taxon>Arthropoda</taxon>
        <taxon>Hexapoda</taxon>
        <taxon>Insecta</taxon>
        <taxon>Pterygota</taxon>
        <taxon>Neoptera</taxon>
        <taxon>Endopterygota</taxon>
        <taxon>Lepidoptera</taxon>
        <taxon>Glossata</taxon>
        <taxon>Ditrysia</taxon>
        <taxon>Tortricoidea</taxon>
        <taxon>Tortricidae</taxon>
        <taxon>Tortricinae</taxon>
        <taxon>Choristoneura</taxon>
    </lineage>
</organism>
<sequence length="73" mass="8534">MTVYLHGNLASNQLKDIMAQRPAAREDAVFIKPVRFDKENIRYFFKLALTATTVLRTMWNRTRNEGSMLSTRQ</sequence>
<name>A0ACC0KMV8_CHOFU</name>
<keyword evidence="2" id="KW-1185">Reference proteome</keyword>
<gene>
    <name evidence="1" type="ORF">MSG28_011899</name>
</gene>
<dbReference type="EMBL" id="CM046120">
    <property type="protein sequence ID" value="KAI8437648.1"/>
    <property type="molecule type" value="Genomic_DNA"/>
</dbReference>
<proteinExistence type="predicted"/>